<proteinExistence type="predicted"/>
<dbReference type="EMBL" id="KN847497">
    <property type="protein sequence ID" value="KIW13666.1"/>
    <property type="molecule type" value="Genomic_DNA"/>
</dbReference>
<dbReference type="AlphaFoldDB" id="A0A0D1YF23"/>
<gene>
    <name evidence="1" type="ORF">PV08_08857</name>
</gene>
<dbReference type="VEuPathDB" id="FungiDB:PV08_08857"/>
<dbReference type="Proteomes" id="UP000053328">
    <property type="component" value="Unassembled WGS sequence"/>
</dbReference>
<sequence length="143" mass="16102">MSSSSGKRDAASIIASASRPAKAFSTTSKSYRHDERRGLWCETLWTNLSHQAKTLGLPVLPYFDAETMLLSKEVNHKLWIQLERLWDYLGPEKAPYASPTMIEGGEVKWYSFLPGDKGTEVEVYSNVVDKFMSGAPRPGHYDE</sequence>
<evidence type="ECO:0000313" key="2">
    <source>
        <dbReference type="Proteomes" id="UP000053328"/>
    </source>
</evidence>
<evidence type="ECO:0000313" key="1">
    <source>
        <dbReference type="EMBL" id="KIW13666.1"/>
    </source>
</evidence>
<organism evidence="1 2">
    <name type="scientific">Exophiala spinifera</name>
    <dbReference type="NCBI Taxonomy" id="91928"/>
    <lineage>
        <taxon>Eukaryota</taxon>
        <taxon>Fungi</taxon>
        <taxon>Dikarya</taxon>
        <taxon>Ascomycota</taxon>
        <taxon>Pezizomycotina</taxon>
        <taxon>Eurotiomycetes</taxon>
        <taxon>Chaetothyriomycetidae</taxon>
        <taxon>Chaetothyriales</taxon>
        <taxon>Herpotrichiellaceae</taxon>
        <taxon>Exophiala</taxon>
    </lineage>
</organism>
<protein>
    <submittedName>
        <fullName evidence="1">Uncharacterized protein</fullName>
    </submittedName>
</protein>
<keyword evidence="2" id="KW-1185">Reference proteome</keyword>
<dbReference type="OrthoDB" id="4157656at2759"/>
<accession>A0A0D1YF23</accession>
<reference evidence="1 2" key="1">
    <citation type="submission" date="2015-01" db="EMBL/GenBank/DDBJ databases">
        <title>The Genome Sequence of Exophiala spinifera CBS89968.</title>
        <authorList>
            <consortium name="The Broad Institute Genomics Platform"/>
            <person name="Cuomo C."/>
            <person name="de Hoog S."/>
            <person name="Gorbushina A."/>
            <person name="Stielow B."/>
            <person name="Teixiera M."/>
            <person name="Abouelleil A."/>
            <person name="Chapman S.B."/>
            <person name="Priest M."/>
            <person name="Young S.K."/>
            <person name="Wortman J."/>
            <person name="Nusbaum C."/>
            <person name="Birren B."/>
        </authorList>
    </citation>
    <scope>NUCLEOTIDE SEQUENCE [LARGE SCALE GENOMIC DNA]</scope>
    <source>
        <strain evidence="1 2">CBS 89968</strain>
    </source>
</reference>
<dbReference type="HOGENOM" id="CLU_132423_0_0_1"/>
<dbReference type="RefSeq" id="XP_016233882.1">
    <property type="nucleotide sequence ID" value="XM_016383179.1"/>
</dbReference>
<dbReference type="GeneID" id="27335940"/>
<name>A0A0D1YF23_9EURO</name>